<sequence>MVSKFLRVNTTTGEVKFEEVPEKYLALGGRALTSQLVFDEVPPTCDPLGPYNKLVIAPGLLSGTNAPSSGRLSVGGKSPLTGGIKEANAGGIASQKLANLGIKAIILEGKPAGSDWYLLKVTPAGAELLPANDLAGKGTYEVTAVCRERYGNKVAVITIGPAGEMLMLAAGVTNNDSEGNSSRYAGRGGLGAVMGSKKIKAIVVDSPTTFDAPVKEPERFKAAARKFTQILQNHPVTGQGLPSYGTNVLMNIINEAGALPTRNFRFGRFDKASEVSGEKLAEVAVARGGKATHTCHPGCVMRCSNVYPMPDGKVCAPIEYETAWSFGPNLEIGDLDVIAKLNYICNDVGLDTIETGCTLGVLMEAGVIPFGDGEAAIKALEEVAKGTPLGRIIGSGSANAGRVYGVTRVPAVKGQGIPAYDPRACKGNGVTYATTPMGADHTAGYAVTANILKVGGYVDPLKPESQVELSRNLQIATAAVDSTGLCLFVAFAVLDNPEGLPTIVEMINAQYGLNLTPDDALNLGKQVLKLEREFNFKAGFTSADDRLPEFFSLEELPPHNVVFDVKEEELDQVFNF</sequence>
<reference evidence="11" key="1">
    <citation type="submission" date="2016-11" db="EMBL/GenBank/DDBJ databases">
        <authorList>
            <person name="Varghese N."/>
            <person name="Submissions S."/>
        </authorList>
    </citation>
    <scope>NUCLEOTIDE SEQUENCE [LARGE SCALE GENOMIC DNA]</scope>
    <source>
        <strain evidence="11">DSM 16057</strain>
    </source>
</reference>
<keyword evidence="3" id="KW-0004">4Fe-4S</keyword>
<evidence type="ECO:0000256" key="4">
    <source>
        <dbReference type="ARBA" id="ARBA00022723"/>
    </source>
</evidence>
<evidence type="ECO:0000256" key="7">
    <source>
        <dbReference type="ARBA" id="ARBA00023014"/>
    </source>
</evidence>
<evidence type="ECO:0000256" key="3">
    <source>
        <dbReference type="ARBA" id="ARBA00022485"/>
    </source>
</evidence>
<name>A0A1M6EA57_9FIRM</name>
<proteinExistence type="inferred from homology"/>
<evidence type="ECO:0000259" key="9">
    <source>
        <dbReference type="SMART" id="SM00790"/>
    </source>
</evidence>
<dbReference type="Pfam" id="PF01314">
    <property type="entry name" value="AFOR_C"/>
    <property type="match status" value="1"/>
</dbReference>
<dbReference type="InterPro" id="IPR013985">
    <property type="entry name" value="Ald_Fedxn_OxRdtase_dom3"/>
</dbReference>
<keyword evidence="4" id="KW-0479">Metal-binding</keyword>
<dbReference type="Gene3D" id="3.60.9.10">
    <property type="entry name" value="Aldehyde ferredoxin oxidoreductase, N-terminal domain"/>
    <property type="match status" value="1"/>
</dbReference>
<keyword evidence="6" id="KW-0408">Iron</keyword>
<dbReference type="Pfam" id="PF02730">
    <property type="entry name" value="AFOR_N"/>
    <property type="match status" value="1"/>
</dbReference>
<keyword evidence="7" id="KW-0411">Iron-sulfur</keyword>
<dbReference type="PANTHER" id="PTHR30038:SF0">
    <property type="entry name" value="TUNGSTEN-CONTAINING ALDEHYDE FERREDOXIN OXIDOREDUCTASE"/>
    <property type="match status" value="1"/>
</dbReference>
<evidence type="ECO:0000256" key="8">
    <source>
        <dbReference type="ARBA" id="ARBA00049934"/>
    </source>
</evidence>
<dbReference type="EMBL" id="FQZM01000012">
    <property type="protein sequence ID" value="SHI82345.1"/>
    <property type="molecule type" value="Genomic_DNA"/>
</dbReference>
<dbReference type="SUPFAM" id="SSF48310">
    <property type="entry name" value="Aldehyde ferredoxin oxidoreductase, C-terminal domains"/>
    <property type="match status" value="1"/>
</dbReference>
<dbReference type="GO" id="GO:0009055">
    <property type="term" value="F:electron transfer activity"/>
    <property type="evidence" value="ECO:0007669"/>
    <property type="project" value="InterPro"/>
</dbReference>
<gene>
    <name evidence="10" type="ORF">SAMN02745219_01163</name>
</gene>
<comment type="cofactor">
    <cofactor evidence="8">
        <name>tungstopterin</name>
        <dbReference type="ChEBI" id="CHEBI:30402"/>
    </cofactor>
</comment>
<dbReference type="SUPFAM" id="SSF56228">
    <property type="entry name" value="Aldehyde ferredoxin oxidoreductase, N-terminal domain"/>
    <property type="match status" value="1"/>
</dbReference>
<dbReference type="Gene3D" id="1.10.599.10">
    <property type="entry name" value="Aldehyde Ferredoxin Oxidoreductase Protein, subunit A, domain 3"/>
    <property type="match status" value="1"/>
</dbReference>
<dbReference type="PANTHER" id="PTHR30038">
    <property type="entry name" value="ALDEHYDE FERREDOXIN OXIDOREDUCTASE"/>
    <property type="match status" value="1"/>
</dbReference>
<dbReference type="InterPro" id="IPR051919">
    <property type="entry name" value="W-dependent_AOR"/>
</dbReference>
<protein>
    <submittedName>
        <fullName evidence="10">Aldehyde:ferredoxin oxidoreductase</fullName>
    </submittedName>
</protein>
<keyword evidence="5" id="KW-0560">Oxidoreductase</keyword>
<evidence type="ECO:0000256" key="5">
    <source>
        <dbReference type="ARBA" id="ARBA00023002"/>
    </source>
</evidence>
<dbReference type="AlphaFoldDB" id="A0A1M6EA57"/>
<dbReference type="GO" id="GO:0046872">
    <property type="term" value="F:metal ion binding"/>
    <property type="evidence" value="ECO:0007669"/>
    <property type="project" value="UniProtKB-KW"/>
</dbReference>
<organism evidence="10 11">
    <name type="scientific">Desulfofundulus thermosubterraneus DSM 16057</name>
    <dbReference type="NCBI Taxonomy" id="1121432"/>
    <lineage>
        <taxon>Bacteria</taxon>
        <taxon>Bacillati</taxon>
        <taxon>Bacillota</taxon>
        <taxon>Clostridia</taxon>
        <taxon>Eubacteriales</taxon>
        <taxon>Peptococcaceae</taxon>
        <taxon>Desulfofundulus</taxon>
    </lineage>
</organism>
<dbReference type="InterPro" id="IPR013984">
    <property type="entry name" value="Ald_Fedxn_OxRdtase_dom2"/>
</dbReference>
<dbReference type="SMART" id="SM00790">
    <property type="entry name" value="AFOR_N"/>
    <property type="match status" value="1"/>
</dbReference>
<dbReference type="InterPro" id="IPR013983">
    <property type="entry name" value="Ald_Fedxn_OxRdtase_N"/>
</dbReference>
<comment type="cofactor">
    <cofactor evidence="1">
        <name>[4Fe-4S] cluster</name>
        <dbReference type="ChEBI" id="CHEBI:49883"/>
    </cofactor>
</comment>
<keyword evidence="11" id="KW-1185">Reference proteome</keyword>
<evidence type="ECO:0000313" key="10">
    <source>
        <dbReference type="EMBL" id="SHI82345.1"/>
    </source>
</evidence>
<evidence type="ECO:0000256" key="6">
    <source>
        <dbReference type="ARBA" id="ARBA00023004"/>
    </source>
</evidence>
<dbReference type="InterPro" id="IPR036503">
    <property type="entry name" value="Ald_Fedxn_OxRdtase_N_sf"/>
</dbReference>
<dbReference type="GO" id="GO:0051539">
    <property type="term" value="F:4 iron, 4 sulfur cluster binding"/>
    <property type="evidence" value="ECO:0007669"/>
    <property type="project" value="UniProtKB-KW"/>
</dbReference>
<dbReference type="STRING" id="1121432.SAMN02745219_01163"/>
<dbReference type="InterPro" id="IPR001203">
    <property type="entry name" value="OxRdtase_Ald_Fedxn_C"/>
</dbReference>
<dbReference type="Proteomes" id="UP000184529">
    <property type="component" value="Unassembled WGS sequence"/>
</dbReference>
<dbReference type="Gene3D" id="1.10.569.10">
    <property type="entry name" value="Aldehyde Ferredoxin Oxidoreductase Protein, subunit A, domain 2"/>
    <property type="match status" value="1"/>
</dbReference>
<accession>A0A1M6EA57</accession>
<evidence type="ECO:0000256" key="2">
    <source>
        <dbReference type="ARBA" id="ARBA00011032"/>
    </source>
</evidence>
<comment type="similarity">
    <text evidence="2">Belongs to the AOR/FOR family.</text>
</comment>
<feature type="domain" description="Aldehyde ferredoxin oxidoreductase N-terminal" evidence="9">
    <location>
        <begin position="1"/>
        <end position="209"/>
    </location>
</feature>
<evidence type="ECO:0000256" key="1">
    <source>
        <dbReference type="ARBA" id="ARBA00001966"/>
    </source>
</evidence>
<evidence type="ECO:0000313" key="11">
    <source>
        <dbReference type="Proteomes" id="UP000184529"/>
    </source>
</evidence>
<dbReference type="GO" id="GO:0016625">
    <property type="term" value="F:oxidoreductase activity, acting on the aldehyde or oxo group of donors, iron-sulfur protein as acceptor"/>
    <property type="evidence" value="ECO:0007669"/>
    <property type="project" value="InterPro"/>
</dbReference>
<dbReference type="InterPro" id="IPR036021">
    <property type="entry name" value="Tungsten_al_ferr_oxy-like_C"/>
</dbReference>